<dbReference type="Proteomes" id="UP000194127">
    <property type="component" value="Unassembled WGS sequence"/>
</dbReference>
<protein>
    <recommendedName>
        <fullName evidence="8">MutL C-terminal dimerisation domain-containing protein</fullName>
    </recommendedName>
</protein>
<evidence type="ECO:0000313" key="6">
    <source>
        <dbReference type="EMBL" id="OSX59428.1"/>
    </source>
</evidence>
<dbReference type="GO" id="GO:0006298">
    <property type="term" value="P:mismatch repair"/>
    <property type="evidence" value="ECO:0007669"/>
    <property type="project" value="InterPro"/>
</dbReference>
<dbReference type="SMART" id="SM00853">
    <property type="entry name" value="MutL_C"/>
    <property type="match status" value="1"/>
</dbReference>
<dbReference type="SUPFAM" id="SSF55874">
    <property type="entry name" value="ATPase domain of HSP90 chaperone/DNA topoisomerase II/histidine kinase"/>
    <property type="match status" value="1"/>
</dbReference>
<dbReference type="Gene3D" id="3.30.1540.20">
    <property type="entry name" value="MutL, C-terminal domain, dimerisation subdomain"/>
    <property type="match status" value="1"/>
</dbReference>
<dbReference type="GO" id="GO:0032300">
    <property type="term" value="C:mismatch repair complex"/>
    <property type="evidence" value="ECO:0007669"/>
    <property type="project" value="InterPro"/>
</dbReference>
<gene>
    <name evidence="6" type="ORF">POSPLADRAFT_1048749</name>
</gene>
<evidence type="ECO:0000256" key="2">
    <source>
        <dbReference type="ARBA" id="ARBA00022763"/>
    </source>
</evidence>
<dbReference type="InterPro" id="IPR014721">
    <property type="entry name" value="Ribsml_uS5_D2-typ_fold_subgr"/>
</dbReference>
<dbReference type="InterPro" id="IPR014790">
    <property type="entry name" value="MutL_C"/>
</dbReference>
<dbReference type="STRING" id="670580.A0A1X6MST0"/>
<feature type="region of interest" description="Disordered" evidence="3">
    <location>
        <begin position="211"/>
        <end position="249"/>
    </location>
</feature>
<feature type="region of interest" description="Disordered" evidence="3">
    <location>
        <begin position="126"/>
        <end position="148"/>
    </location>
</feature>
<dbReference type="SUPFAM" id="SSF54211">
    <property type="entry name" value="Ribosomal protein S5 domain 2-like"/>
    <property type="match status" value="1"/>
</dbReference>
<dbReference type="OrthoDB" id="429932at2759"/>
<dbReference type="AlphaFoldDB" id="A0A1X6MST0"/>
<evidence type="ECO:0000256" key="3">
    <source>
        <dbReference type="SAM" id="MobiDB-lite"/>
    </source>
</evidence>
<evidence type="ECO:0000256" key="1">
    <source>
        <dbReference type="ARBA" id="ARBA00006082"/>
    </source>
</evidence>
<dbReference type="Pfam" id="PF01119">
    <property type="entry name" value="DNA_mis_repair"/>
    <property type="match status" value="1"/>
</dbReference>
<dbReference type="InterPro" id="IPR038973">
    <property type="entry name" value="MutL/Mlh/Pms-like"/>
</dbReference>
<dbReference type="EMBL" id="KZ110602">
    <property type="protein sequence ID" value="OSX59428.1"/>
    <property type="molecule type" value="Genomic_DNA"/>
</dbReference>
<dbReference type="GO" id="GO:0030983">
    <property type="term" value="F:mismatched DNA binding"/>
    <property type="evidence" value="ECO:0007669"/>
    <property type="project" value="InterPro"/>
</dbReference>
<dbReference type="PANTHER" id="PTHR10073">
    <property type="entry name" value="DNA MISMATCH REPAIR PROTEIN MLH, PMS, MUTL"/>
    <property type="match status" value="1"/>
</dbReference>
<dbReference type="RefSeq" id="XP_024336222.1">
    <property type="nucleotide sequence ID" value="XM_024479586.1"/>
</dbReference>
<dbReference type="GO" id="GO:0016887">
    <property type="term" value="F:ATP hydrolysis activity"/>
    <property type="evidence" value="ECO:0007669"/>
    <property type="project" value="InterPro"/>
</dbReference>
<sequence length="722" mass="80654">MQGATSSWPLHARDKLRALNSLDADARHIDIGVDCEDWSFWVRDDGVGIDRKGFDVLAGGAEVGRYGTSKAYTPASLDQVSTFGFRGEETFALAFPHISFSLENTPFRHLYGKALAEHIDEINEAFDEEGETSLPRSNTRRSPRKTEKKPAYVLKLSIPPQHVDNCVEPAKTVVQLQNTGAVTAFLASVVESFLIRHGFVAQRIRQRNDSSCRTLQTDMHPPRKRRRVTLSTKRSHEQDTVRPGSPSFRGAIEGLRVATTALPLTANPTEDDDAPAQTTWTNPDTGEIFVVDTRTGNSYPAHNQQQGRLPLHRRRTIAIKPSTRISSSKGGEDLEGIEDMPDWIRTALQTNEAYAIPEPRIPALPHLAAFSANAHGCHHSLNTGGPFTQRGMQHGNWLDIGSQPTRPGRFSRTALRSARVMTQVDRKFVACVLDTGEDDSDVEVDTQRPGRALVLIDQHAADERIRVERFLKDLCLGFLHDRYSPGGSEDCIRVDVLETPVPILLTCHEARMLTVEHTRIAFERWGVNFAGLEQLQFEHQDSGQGFPLGETNMERDYMQVMVAGIPHIVSEKLLAGDELKNLVKGYLAKLEAEGIPVLAPTPSSTQGVLQGDLQDDDESWQRAMRWCPRELLELVNSKACRGEDTLVRDLARSSFFFEVPSCSMIRSRWSNARAWCKILQALRYPFSARTEDLGVSEGTGGDTHNEQCSHARSRPIDWCRLR</sequence>
<dbReference type="Gene3D" id="3.30.230.10">
    <property type="match status" value="1"/>
</dbReference>
<dbReference type="InterPro" id="IPR020568">
    <property type="entry name" value="Ribosomal_Su5_D2-typ_SF"/>
</dbReference>
<dbReference type="GeneID" id="36324536"/>
<keyword evidence="7" id="KW-1185">Reference proteome</keyword>
<accession>A0A1X6MST0</accession>
<evidence type="ECO:0000313" key="7">
    <source>
        <dbReference type="Proteomes" id="UP000194127"/>
    </source>
</evidence>
<evidence type="ECO:0000259" key="5">
    <source>
        <dbReference type="SMART" id="SM01340"/>
    </source>
</evidence>
<dbReference type="PANTHER" id="PTHR10073:SF47">
    <property type="entry name" value="DNA MISMATCH REPAIR PROTEIN MLH3"/>
    <property type="match status" value="1"/>
</dbReference>
<name>A0A1X6MST0_9APHY</name>
<dbReference type="GO" id="GO:0061982">
    <property type="term" value="P:meiosis I cell cycle process"/>
    <property type="evidence" value="ECO:0007669"/>
    <property type="project" value="UniProtKB-ARBA"/>
</dbReference>
<dbReference type="InterPro" id="IPR042120">
    <property type="entry name" value="MutL_C_dimsub"/>
</dbReference>
<feature type="domain" description="DNA mismatch repair protein S5" evidence="5">
    <location>
        <begin position="107"/>
        <end position="195"/>
    </location>
</feature>
<evidence type="ECO:0000259" key="4">
    <source>
        <dbReference type="SMART" id="SM00853"/>
    </source>
</evidence>
<dbReference type="InterPro" id="IPR013507">
    <property type="entry name" value="DNA_mismatch_S5_2-like"/>
</dbReference>
<dbReference type="InterPro" id="IPR036890">
    <property type="entry name" value="HATPase_C_sf"/>
</dbReference>
<organism evidence="6 7">
    <name type="scientific">Postia placenta MAD-698-R-SB12</name>
    <dbReference type="NCBI Taxonomy" id="670580"/>
    <lineage>
        <taxon>Eukaryota</taxon>
        <taxon>Fungi</taxon>
        <taxon>Dikarya</taxon>
        <taxon>Basidiomycota</taxon>
        <taxon>Agaricomycotina</taxon>
        <taxon>Agaricomycetes</taxon>
        <taxon>Polyporales</taxon>
        <taxon>Adustoporiaceae</taxon>
        <taxon>Rhodonia</taxon>
    </lineage>
</organism>
<feature type="domain" description="MutL C-terminal dimerisation" evidence="4">
    <location>
        <begin position="420"/>
        <end position="646"/>
    </location>
</feature>
<comment type="similarity">
    <text evidence="1">Belongs to the DNA mismatch repair MutL/HexB family.</text>
</comment>
<dbReference type="SMART" id="SM01340">
    <property type="entry name" value="DNA_mis_repair"/>
    <property type="match status" value="1"/>
</dbReference>
<proteinExistence type="inferred from homology"/>
<dbReference type="Gene3D" id="3.30.565.10">
    <property type="entry name" value="Histidine kinase-like ATPase, C-terminal domain"/>
    <property type="match status" value="1"/>
</dbReference>
<keyword evidence="2" id="KW-0227">DNA damage</keyword>
<evidence type="ECO:0008006" key="8">
    <source>
        <dbReference type="Google" id="ProtNLM"/>
    </source>
</evidence>
<reference evidence="6 7" key="1">
    <citation type="submission" date="2017-04" db="EMBL/GenBank/DDBJ databases">
        <title>Genome Sequence of the Model Brown-Rot Fungus Postia placenta SB12.</title>
        <authorList>
            <consortium name="DOE Joint Genome Institute"/>
            <person name="Gaskell J."/>
            <person name="Kersten P."/>
            <person name="Larrondo L.F."/>
            <person name="Canessa P."/>
            <person name="Martinez D."/>
            <person name="Hibbett D."/>
            <person name="Schmoll M."/>
            <person name="Kubicek C.P."/>
            <person name="Martinez A.T."/>
            <person name="Yadav J."/>
            <person name="Master E."/>
            <person name="Magnuson J.K."/>
            <person name="James T."/>
            <person name="Yaver D."/>
            <person name="Berka R."/>
            <person name="Labutti K."/>
            <person name="Lipzen A."/>
            <person name="Aerts A."/>
            <person name="Barry K."/>
            <person name="Henrissat B."/>
            <person name="Blanchette R."/>
            <person name="Grigoriev I."/>
            <person name="Cullen D."/>
        </authorList>
    </citation>
    <scope>NUCLEOTIDE SEQUENCE [LARGE SCALE GENOMIC DNA]</scope>
    <source>
        <strain evidence="6 7">MAD-698-R-SB12</strain>
    </source>
</reference>
<dbReference type="GO" id="GO:0005524">
    <property type="term" value="F:ATP binding"/>
    <property type="evidence" value="ECO:0007669"/>
    <property type="project" value="InterPro"/>
</dbReference>
<dbReference type="GO" id="GO:0140664">
    <property type="term" value="F:ATP-dependent DNA damage sensor activity"/>
    <property type="evidence" value="ECO:0007669"/>
    <property type="project" value="InterPro"/>
</dbReference>